<dbReference type="SUPFAM" id="SSF56784">
    <property type="entry name" value="HAD-like"/>
    <property type="match status" value="1"/>
</dbReference>
<protein>
    <submittedName>
        <fullName evidence="5">6-phosphogluconate phosphatase</fullName>
        <ecNumber evidence="5">3.1.3.-</ecNumber>
    </submittedName>
</protein>
<keyword evidence="6" id="KW-1185">Reference proteome</keyword>
<dbReference type="InterPro" id="IPR023198">
    <property type="entry name" value="PGP-like_dom2"/>
</dbReference>
<dbReference type="InterPro" id="IPR006439">
    <property type="entry name" value="HAD-SF_hydro_IA"/>
</dbReference>
<dbReference type="PATRIC" id="fig|857265.3.peg.2017"/>
<evidence type="ECO:0000313" key="5">
    <source>
        <dbReference type="EMBL" id="KPC53374.1"/>
    </source>
</evidence>
<evidence type="ECO:0000256" key="3">
    <source>
        <dbReference type="ARBA" id="ARBA00022723"/>
    </source>
</evidence>
<evidence type="ECO:0000256" key="4">
    <source>
        <dbReference type="ARBA" id="ARBA00022842"/>
    </source>
</evidence>
<dbReference type="STRING" id="857265.WG78_09800"/>
<evidence type="ECO:0000256" key="2">
    <source>
        <dbReference type="ARBA" id="ARBA00006171"/>
    </source>
</evidence>
<dbReference type="Proteomes" id="UP000037939">
    <property type="component" value="Unassembled WGS sequence"/>
</dbReference>
<dbReference type="InterPro" id="IPR036412">
    <property type="entry name" value="HAD-like_sf"/>
</dbReference>
<dbReference type="NCBIfam" id="TIGR01509">
    <property type="entry name" value="HAD-SF-IA-v3"/>
    <property type="match status" value="1"/>
</dbReference>
<dbReference type="RefSeq" id="WP_083458889.1">
    <property type="nucleotide sequence ID" value="NZ_LAQT01000007.1"/>
</dbReference>
<reference evidence="5 6" key="1">
    <citation type="submission" date="2015-07" db="EMBL/GenBank/DDBJ databases">
        <title>Draft genome sequence of the Amantichitinum ursilacus IGB-41, a new chitin-degrading bacterium.</title>
        <authorList>
            <person name="Kirstahler P."/>
            <person name="Guenther M."/>
            <person name="Grumaz C."/>
            <person name="Rupp S."/>
            <person name="Zibek S."/>
            <person name="Sohn K."/>
        </authorList>
    </citation>
    <scope>NUCLEOTIDE SEQUENCE [LARGE SCALE GENOMIC DNA]</scope>
    <source>
        <strain evidence="5 6">IGB-41</strain>
    </source>
</reference>
<accession>A0A0N0GPD3</accession>
<gene>
    <name evidence="5" type="primary">yieH</name>
    <name evidence="5" type="ORF">WG78_09800</name>
</gene>
<sequence>MTGITHVICDCDGVLLDSESVALAAIIDGLDGRAPRTVLDAFLRPRLGMTLPAIAADMATELDLRLSMTETLELEAQVEARCIAEAQAIPGVLQALSALQRPLAVASNSSRPRVEAGLGSAGLRDLFGGQVYTPDVALRPKPAPDLYRAACAGLGGQAASTLVLEDSVAGVTAARAAGLSVLGFVGARHGEIGASRRLLAAGAHAVFDDMRELPERVTQWAVR</sequence>
<dbReference type="SFLD" id="SFLDS00003">
    <property type="entry name" value="Haloacid_Dehalogenase"/>
    <property type="match status" value="1"/>
</dbReference>
<dbReference type="InterPro" id="IPR051600">
    <property type="entry name" value="Beta-PGM-like"/>
</dbReference>
<keyword evidence="4" id="KW-0460">Magnesium</keyword>
<dbReference type="EC" id="3.1.3.-" evidence="5"/>
<evidence type="ECO:0000256" key="1">
    <source>
        <dbReference type="ARBA" id="ARBA00001946"/>
    </source>
</evidence>
<name>A0A0N0GPD3_9NEIS</name>
<comment type="similarity">
    <text evidence="2">Belongs to the HAD-like hydrolase superfamily. CbbY/CbbZ/Gph/YieH family.</text>
</comment>
<dbReference type="Pfam" id="PF00702">
    <property type="entry name" value="Hydrolase"/>
    <property type="match status" value="1"/>
</dbReference>
<organism evidence="5 6">
    <name type="scientific">Amantichitinum ursilacus</name>
    <dbReference type="NCBI Taxonomy" id="857265"/>
    <lineage>
        <taxon>Bacteria</taxon>
        <taxon>Pseudomonadati</taxon>
        <taxon>Pseudomonadota</taxon>
        <taxon>Betaproteobacteria</taxon>
        <taxon>Neisseriales</taxon>
        <taxon>Chitinibacteraceae</taxon>
        <taxon>Amantichitinum</taxon>
    </lineage>
</organism>
<dbReference type="InterPro" id="IPR023214">
    <property type="entry name" value="HAD_sf"/>
</dbReference>
<dbReference type="OrthoDB" id="9800058at2"/>
<dbReference type="SFLD" id="SFLDG01129">
    <property type="entry name" value="C1.5:_HAD__Beta-PGM__Phosphata"/>
    <property type="match status" value="1"/>
</dbReference>
<comment type="caution">
    <text evidence="5">The sequence shown here is derived from an EMBL/GenBank/DDBJ whole genome shotgun (WGS) entry which is preliminary data.</text>
</comment>
<dbReference type="Gene3D" id="3.40.50.1000">
    <property type="entry name" value="HAD superfamily/HAD-like"/>
    <property type="match status" value="1"/>
</dbReference>
<keyword evidence="5" id="KW-0378">Hydrolase</keyword>
<dbReference type="GO" id="GO:0046872">
    <property type="term" value="F:metal ion binding"/>
    <property type="evidence" value="ECO:0007669"/>
    <property type="project" value="UniProtKB-KW"/>
</dbReference>
<proteinExistence type="inferred from homology"/>
<dbReference type="GO" id="GO:0016787">
    <property type="term" value="F:hydrolase activity"/>
    <property type="evidence" value="ECO:0007669"/>
    <property type="project" value="UniProtKB-KW"/>
</dbReference>
<dbReference type="PANTHER" id="PTHR46193:SF10">
    <property type="entry name" value="6-PHOSPHOGLUCONATE PHOSPHATASE"/>
    <property type="match status" value="1"/>
</dbReference>
<comment type="cofactor">
    <cofactor evidence="1">
        <name>Mg(2+)</name>
        <dbReference type="ChEBI" id="CHEBI:18420"/>
    </cofactor>
</comment>
<evidence type="ECO:0000313" key="6">
    <source>
        <dbReference type="Proteomes" id="UP000037939"/>
    </source>
</evidence>
<keyword evidence="3" id="KW-0479">Metal-binding</keyword>
<dbReference type="AlphaFoldDB" id="A0A0N0GPD3"/>
<dbReference type="PANTHER" id="PTHR46193">
    <property type="entry name" value="6-PHOSPHOGLUCONATE PHOSPHATASE"/>
    <property type="match status" value="1"/>
</dbReference>
<dbReference type="EMBL" id="LAQT01000007">
    <property type="protein sequence ID" value="KPC53374.1"/>
    <property type="molecule type" value="Genomic_DNA"/>
</dbReference>
<dbReference type="Gene3D" id="1.10.150.240">
    <property type="entry name" value="Putative phosphatase, domain 2"/>
    <property type="match status" value="1"/>
</dbReference>